<keyword evidence="2 6" id="KW-1003">Cell membrane</keyword>
<feature type="transmembrane region" description="Helical" evidence="6">
    <location>
        <begin position="228"/>
        <end position="249"/>
    </location>
</feature>
<dbReference type="PIRSF" id="PIRSF018968">
    <property type="entry name" value="ABC_permease_BceB"/>
    <property type="match status" value="1"/>
</dbReference>
<evidence type="ECO:0000256" key="4">
    <source>
        <dbReference type="ARBA" id="ARBA00022989"/>
    </source>
</evidence>
<dbReference type="EMBL" id="JBHSAM010000034">
    <property type="protein sequence ID" value="MFC4102657.1"/>
    <property type="molecule type" value="Genomic_DNA"/>
</dbReference>
<keyword evidence="9" id="KW-1185">Reference proteome</keyword>
<feature type="transmembrane region" description="Helical" evidence="6">
    <location>
        <begin position="197"/>
        <end position="216"/>
    </location>
</feature>
<organism evidence="8 9">
    <name type="scientific">Paenibacillus xanthanilyticus</name>
    <dbReference type="NCBI Taxonomy" id="1783531"/>
    <lineage>
        <taxon>Bacteria</taxon>
        <taxon>Bacillati</taxon>
        <taxon>Bacillota</taxon>
        <taxon>Bacilli</taxon>
        <taxon>Bacillales</taxon>
        <taxon>Paenibacillaceae</taxon>
        <taxon>Paenibacillus</taxon>
    </lineage>
</organism>
<evidence type="ECO:0000256" key="6">
    <source>
        <dbReference type="PIRNR" id="PIRNR018968"/>
    </source>
</evidence>
<dbReference type="RefSeq" id="WP_377721275.1">
    <property type="nucleotide sequence ID" value="NZ_JBHSAM010000034.1"/>
</dbReference>
<comment type="similarity">
    <text evidence="6">Belongs to the ABC-4 integral membrane protein family.</text>
</comment>
<feature type="transmembrane region" description="Helical" evidence="6">
    <location>
        <begin position="523"/>
        <end position="543"/>
    </location>
</feature>
<evidence type="ECO:0000256" key="1">
    <source>
        <dbReference type="ARBA" id="ARBA00004651"/>
    </source>
</evidence>
<gene>
    <name evidence="8" type="ORF">ACFOZ8_23840</name>
</gene>
<dbReference type="Proteomes" id="UP001595715">
    <property type="component" value="Unassembled WGS sequence"/>
</dbReference>
<feature type="domain" description="ABC3 transporter permease C-terminal" evidence="7">
    <location>
        <begin position="528"/>
        <end position="626"/>
    </location>
</feature>
<feature type="transmembrane region" description="Helical" evidence="6">
    <location>
        <begin position="153"/>
        <end position="176"/>
    </location>
</feature>
<dbReference type="InterPro" id="IPR003838">
    <property type="entry name" value="ABC3_permease_C"/>
</dbReference>
<feature type="transmembrane region" description="Helical" evidence="6">
    <location>
        <begin position="106"/>
        <end position="133"/>
    </location>
</feature>
<keyword evidence="5 6" id="KW-0472">Membrane</keyword>
<evidence type="ECO:0000256" key="2">
    <source>
        <dbReference type="ARBA" id="ARBA00022475"/>
    </source>
</evidence>
<dbReference type="InterPro" id="IPR027022">
    <property type="entry name" value="ABC_permease_BceB-typ"/>
</dbReference>
<feature type="domain" description="ABC3 transporter permease C-terminal" evidence="7">
    <location>
        <begin position="61"/>
        <end position="178"/>
    </location>
</feature>
<feature type="transmembrane region" description="Helical" evidence="6">
    <location>
        <begin position="18"/>
        <end position="37"/>
    </location>
</feature>
<evidence type="ECO:0000313" key="9">
    <source>
        <dbReference type="Proteomes" id="UP001595715"/>
    </source>
</evidence>
<feature type="transmembrane region" description="Helical" evidence="6">
    <location>
        <begin position="610"/>
        <end position="630"/>
    </location>
</feature>
<feature type="transmembrane region" description="Helical" evidence="6">
    <location>
        <begin position="57"/>
        <end position="76"/>
    </location>
</feature>
<evidence type="ECO:0000313" key="8">
    <source>
        <dbReference type="EMBL" id="MFC4102657.1"/>
    </source>
</evidence>
<keyword evidence="3 6" id="KW-0812">Transmembrane</keyword>
<evidence type="ECO:0000256" key="5">
    <source>
        <dbReference type="ARBA" id="ARBA00023136"/>
    </source>
</evidence>
<dbReference type="PANTHER" id="PTHR46795">
    <property type="entry name" value="ABC TRANSPORTER PERMEASE-RELATED-RELATED"/>
    <property type="match status" value="1"/>
</dbReference>
<dbReference type="PANTHER" id="PTHR46795:SF3">
    <property type="entry name" value="ABC TRANSPORTER PERMEASE"/>
    <property type="match status" value="1"/>
</dbReference>
<dbReference type="Pfam" id="PF02687">
    <property type="entry name" value="FtsX"/>
    <property type="match status" value="2"/>
</dbReference>
<keyword evidence="4 6" id="KW-1133">Transmembrane helix</keyword>
<feature type="transmembrane region" description="Helical" evidence="6">
    <location>
        <begin position="569"/>
        <end position="590"/>
    </location>
</feature>
<name>A0ABV8K9C0_9BACL</name>
<dbReference type="InterPro" id="IPR052536">
    <property type="entry name" value="ABC-4_Integral_Memb_Prot"/>
</dbReference>
<sequence length="641" mass="70647">MTLSSLVRKNIAGNFKSYFLYVASMVFSIVIYFTFVSLQYSTEIANAIQSSRGVQSIFLQASILLILFAAVFIWYSSSFFNRRRKKEIGLYSLLGVRKKTIGRMLFYENMIMGALALIVGIVIGALLSKLFTLMMLRLLDSPVEISFTLSPSAIGNTVLVFMILIVVTSIHAYRLIYRLRLIELFQAEKQAEARPNGSPVVAILAVLVLAASYWLIHQPIATSTQFSITLLLFMIGIVSGTYLLFRFAAVRCLMLLAKDKARYYQGVRFVGAAQLLFRMKGNVRMLTMVSLLSAVTIIAVSIGASSYDEIDREAAMTAPFSYTHLAQGDKLDAEIERVIAADKEHPIVAKLDIPIIGATADASELTVVPSKMSAREMPVKLISAAAFNAIAGALGRAELVRLNGQEAAIVQPMNTDHQADDYVGRSIMLKQAGDDREVTFVRFFDERVMNGSSADLIVVASDALYGEFARQSAPAIYKAYKVEEERSARATSEALLGLDANEAELIVHYAVYRGILEAGGVNLFVLGFLGLVFMAATGSMIYFKQLTEAQSDIRRYEMLRNIGVSRRELAVSIAMQSLFVFGLPLVVGMLHGALFLQVLMDFKLIGKEAAAPIAMSMAAYVIIYTGYYGLTVQSYRRIVKA</sequence>
<evidence type="ECO:0000256" key="3">
    <source>
        <dbReference type="ARBA" id="ARBA00022692"/>
    </source>
</evidence>
<proteinExistence type="inferred from homology"/>
<keyword evidence="6" id="KW-0813">Transport</keyword>
<comment type="caution">
    <text evidence="8">The sequence shown here is derived from an EMBL/GenBank/DDBJ whole genome shotgun (WGS) entry which is preliminary data.</text>
</comment>
<protein>
    <submittedName>
        <fullName evidence="8">ABC transporter permease</fullName>
    </submittedName>
</protein>
<accession>A0ABV8K9C0</accession>
<evidence type="ECO:0000259" key="7">
    <source>
        <dbReference type="Pfam" id="PF02687"/>
    </source>
</evidence>
<reference evidence="9" key="1">
    <citation type="journal article" date="2019" name="Int. J. Syst. Evol. Microbiol.">
        <title>The Global Catalogue of Microorganisms (GCM) 10K type strain sequencing project: providing services to taxonomists for standard genome sequencing and annotation.</title>
        <authorList>
            <consortium name="The Broad Institute Genomics Platform"/>
            <consortium name="The Broad Institute Genome Sequencing Center for Infectious Disease"/>
            <person name="Wu L."/>
            <person name="Ma J."/>
        </authorList>
    </citation>
    <scope>NUCLEOTIDE SEQUENCE [LARGE SCALE GENOMIC DNA]</scope>
    <source>
        <strain evidence="9">IBRC-M 10987</strain>
    </source>
</reference>
<comment type="subcellular location">
    <subcellularLocation>
        <location evidence="1 6">Cell membrane</location>
        <topology evidence="1 6">Multi-pass membrane protein</topology>
    </subcellularLocation>
</comment>
<feature type="transmembrane region" description="Helical" evidence="6">
    <location>
        <begin position="285"/>
        <end position="307"/>
    </location>
</feature>